<dbReference type="PANTHER" id="PTHR46825">
    <property type="entry name" value="D-ALANYL-D-ALANINE-CARBOXYPEPTIDASE/ENDOPEPTIDASE AMPH"/>
    <property type="match status" value="1"/>
</dbReference>
<feature type="domain" description="Beta-lactamase-related" evidence="2">
    <location>
        <begin position="35"/>
        <end position="350"/>
    </location>
</feature>
<dbReference type="EC" id="3.-.-.-" evidence="3"/>
<gene>
    <name evidence="3" type="ORF">ACFPN2_01590</name>
</gene>
<dbReference type="GO" id="GO:0016787">
    <property type="term" value="F:hydrolase activity"/>
    <property type="evidence" value="ECO:0007669"/>
    <property type="project" value="UniProtKB-KW"/>
</dbReference>
<evidence type="ECO:0000313" key="3">
    <source>
        <dbReference type="EMBL" id="MFC4307761.1"/>
    </source>
</evidence>
<feature type="chain" id="PRO_5046398907" evidence="1">
    <location>
        <begin position="26"/>
        <end position="365"/>
    </location>
</feature>
<reference evidence="4" key="1">
    <citation type="journal article" date="2019" name="Int. J. Syst. Evol. Microbiol.">
        <title>The Global Catalogue of Microorganisms (GCM) 10K type strain sequencing project: providing services to taxonomists for standard genome sequencing and annotation.</title>
        <authorList>
            <consortium name="The Broad Institute Genomics Platform"/>
            <consortium name="The Broad Institute Genome Sequencing Center for Infectious Disease"/>
            <person name="Wu L."/>
            <person name="Ma J."/>
        </authorList>
    </citation>
    <scope>NUCLEOTIDE SEQUENCE [LARGE SCALE GENOMIC DNA]</scope>
    <source>
        <strain evidence="4">CGMCC 1.10759</strain>
    </source>
</reference>
<comment type="caution">
    <text evidence="3">The sequence shown here is derived from an EMBL/GenBank/DDBJ whole genome shotgun (WGS) entry which is preliminary data.</text>
</comment>
<dbReference type="InterPro" id="IPR050491">
    <property type="entry name" value="AmpC-like"/>
</dbReference>
<evidence type="ECO:0000313" key="4">
    <source>
        <dbReference type="Proteomes" id="UP001595904"/>
    </source>
</evidence>
<proteinExistence type="predicted"/>
<dbReference type="Proteomes" id="UP001595904">
    <property type="component" value="Unassembled WGS sequence"/>
</dbReference>
<keyword evidence="4" id="KW-1185">Reference proteome</keyword>
<keyword evidence="1" id="KW-0732">Signal</keyword>
<dbReference type="Gene3D" id="3.40.710.10">
    <property type="entry name" value="DD-peptidase/beta-lactamase superfamily"/>
    <property type="match status" value="1"/>
</dbReference>
<sequence>MVKSAVWLRALFLIAWLGVVAQAEAALKPAEEAALDALAKEAVGKGQTAGLVVAVGEVGKPPVVHAYGFANLEWQAATTADTVFRVGSITKQFASACILLLAEQKKLSLDDKLSKYFPEFPRAGEVSIRQLLNHTSGVHSYPGRTEATIVRAGISVADMVKHLGGLGYDFDPGTNWDYSNSNYFLIGAIIEKVSGQTFRDFAKERLFQPLGLSQTAVDRNQDVVPHRATGYERDRAKPGTYVNAVYSDMSVPGGAGALRASASDLIKWTEALHGGRVLSAASYKEMTTVARVPGKDDVFYGLGLWLKPEQGHPLISHNGGIDGFESNLVYLPERKMTLVILTNTQNGAGELRAKMLGVLFGSAHE</sequence>
<feature type="signal peptide" evidence="1">
    <location>
        <begin position="1"/>
        <end position="25"/>
    </location>
</feature>
<name>A0ABV8SK70_9GAMM</name>
<dbReference type="Pfam" id="PF00144">
    <property type="entry name" value="Beta-lactamase"/>
    <property type="match status" value="1"/>
</dbReference>
<evidence type="ECO:0000256" key="1">
    <source>
        <dbReference type="SAM" id="SignalP"/>
    </source>
</evidence>
<protein>
    <submittedName>
        <fullName evidence="3">Serine hydrolase domain-containing protein</fullName>
        <ecNumber evidence="3">3.-.-.-</ecNumber>
    </submittedName>
</protein>
<dbReference type="InterPro" id="IPR012338">
    <property type="entry name" value="Beta-lactam/transpept-like"/>
</dbReference>
<accession>A0ABV8SK70</accession>
<evidence type="ECO:0000259" key="2">
    <source>
        <dbReference type="Pfam" id="PF00144"/>
    </source>
</evidence>
<dbReference type="InterPro" id="IPR001466">
    <property type="entry name" value="Beta-lactam-related"/>
</dbReference>
<dbReference type="RefSeq" id="WP_380594296.1">
    <property type="nucleotide sequence ID" value="NZ_JBHSDU010000001.1"/>
</dbReference>
<organism evidence="3 4">
    <name type="scientific">Steroidobacter flavus</name>
    <dbReference type="NCBI Taxonomy" id="1842136"/>
    <lineage>
        <taxon>Bacteria</taxon>
        <taxon>Pseudomonadati</taxon>
        <taxon>Pseudomonadota</taxon>
        <taxon>Gammaproteobacteria</taxon>
        <taxon>Steroidobacterales</taxon>
        <taxon>Steroidobacteraceae</taxon>
        <taxon>Steroidobacter</taxon>
    </lineage>
</organism>
<keyword evidence="3" id="KW-0378">Hydrolase</keyword>
<dbReference type="SUPFAM" id="SSF56601">
    <property type="entry name" value="beta-lactamase/transpeptidase-like"/>
    <property type="match status" value="1"/>
</dbReference>
<dbReference type="PANTHER" id="PTHR46825:SF9">
    <property type="entry name" value="BETA-LACTAMASE-RELATED DOMAIN-CONTAINING PROTEIN"/>
    <property type="match status" value="1"/>
</dbReference>
<dbReference type="EMBL" id="JBHSDU010000001">
    <property type="protein sequence ID" value="MFC4307761.1"/>
    <property type="molecule type" value="Genomic_DNA"/>
</dbReference>